<dbReference type="AlphaFoldDB" id="A0A1H3W5T9"/>
<proteinExistence type="predicted"/>
<dbReference type="STRING" id="551991.SAMN05192529_102155"/>
<protein>
    <submittedName>
        <fullName evidence="1">DNA-packaging protein gp3</fullName>
    </submittedName>
</protein>
<reference evidence="1 2" key="1">
    <citation type="submission" date="2016-10" db="EMBL/GenBank/DDBJ databases">
        <authorList>
            <person name="de Groot N.N."/>
        </authorList>
    </citation>
    <scope>NUCLEOTIDE SEQUENCE [LARGE SCALE GENOMIC DNA]</scope>
    <source>
        <strain evidence="1 2">Vu-144</strain>
    </source>
</reference>
<organism evidence="1 2">
    <name type="scientific">Arachidicoccus rhizosphaerae</name>
    <dbReference type="NCBI Taxonomy" id="551991"/>
    <lineage>
        <taxon>Bacteria</taxon>
        <taxon>Pseudomonadati</taxon>
        <taxon>Bacteroidota</taxon>
        <taxon>Chitinophagia</taxon>
        <taxon>Chitinophagales</taxon>
        <taxon>Chitinophagaceae</taxon>
        <taxon>Arachidicoccus</taxon>
    </lineage>
</organism>
<accession>A0A1H3W5T9</accession>
<gene>
    <name evidence="1" type="ORF">SAMN05192529_102155</name>
</gene>
<dbReference type="OrthoDB" id="8100717at2"/>
<dbReference type="Proteomes" id="UP000199041">
    <property type="component" value="Unassembled WGS sequence"/>
</dbReference>
<keyword evidence="2" id="KW-1185">Reference proteome</keyword>
<dbReference type="EMBL" id="FNQY01000002">
    <property type="protein sequence ID" value="SDZ82426.1"/>
    <property type="molecule type" value="Genomic_DNA"/>
</dbReference>
<dbReference type="RefSeq" id="WP_091393152.1">
    <property type="nucleotide sequence ID" value="NZ_FNQY01000002.1"/>
</dbReference>
<name>A0A1H3W5T9_9BACT</name>
<evidence type="ECO:0000313" key="1">
    <source>
        <dbReference type="EMBL" id="SDZ82426.1"/>
    </source>
</evidence>
<dbReference type="Gene3D" id="1.10.132.80">
    <property type="match status" value="1"/>
</dbReference>
<dbReference type="InterPro" id="IPR032066">
    <property type="entry name" value="GP3_package"/>
</dbReference>
<dbReference type="Pfam" id="PF16677">
    <property type="entry name" value="GP3_package"/>
    <property type="match status" value="1"/>
</dbReference>
<sequence>MHPTRIFKSPEELQEAWNGYKDWIKSEGNRWTRVQYVGKFAERKEDPLKVPYTLEGFKRYCRENHGEAQHYFDNTDGYYDDFCAICSRIKEEIREDQITGGLLGVYNPSITQRLNGLTEKTDINHSGGIQIKWEETKTYESDDKTDEGA</sequence>
<evidence type="ECO:0000313" key="2">
    <source>
        <dbReference type="Proteomes" id="UP000199041"/>
    </source>
</evidence>